<keyword evidence="3 6" id="KW-0479">Metal-binding</keyword>
<dbReference type="Gramene" id="TraesCLE_scaffold_069950_01G000200.1">
    <property type="protein sequence ID" value="TraesCLE_scaffold_069950_01G000200.1"/>
    <property type="gene ID" value="TraesCLE_scaffold_069950_01G000200"/>
</dbReference>
<evidence type="ECO:0000313" key="9">
    <source>
        <dbReference type="Proteomes" id="UP000019116"/>
    </source>
</evidence>
<dbReference type="Gene3D" id="2.60.120.330">
    <property type="entry name" value="B-lactam Antibiotic, Isopenicillin N Synthase, Chain"/>
    <property type="match status" value="1"/>
</dbReference>
<dbReference type="FunFam" id="2.60.120.330:FF:000018">
    <property type="entry name" value="2-oxoglutarate (2OG) and Fe(II)-dependent oxygenase superfamily protein"/>
    <property type="match status" value="1"/>
</dbReference>
<evidence type="ECO:0000256" key="3">
    <source>
        <dbReference type="ARBA" id="ARBA00022723"/>
    </source>
</evidence>
<dbReference type="InterPro" id="IPR026992">
    <property type="entry name" value="DIOX_N"/>
</dbReference>
<dbReference type="Proteomes" id="UP000019116">
    <property type="component" value="Chromosome Un"/>
</dbReference>
<dbReference type="OMA" id="INETYPR"/>
<dbReference type="Gramene" id="TraesCAD_scaffold_033902_01G000200.1">
    <property type="protein sequence ID" value="TraesCAD_scaffold_033902_01G000200.1"/>
    <property type="gene ID" value="TraesCAD_scaffold_033902_01G000200"/>
</dbReference>
<evidence type="ECO:0000313" key="8">
    <source>
        <dbReference type="EnsemblPlants" id="TraesCSU02G102900.1"/>
    </source>
</evidence>
<dbReference type="GO" id="GO:0016491">
    <property type="term" value="F:oxidoreductase activity"/>
    <property type="evidence" value="ECO:0007669"/>
    <property type="project" value="UniProtKB-KW"/>
</dbReference>
<dbReference type="InterPro" id="IPR027443">
    <property type="entry name" value="IPNS-like_sf"/>
</dbReference>
<dbReference type="SUPFAM" id="SSF51197">
    <property type="entry name" value="Clavaminate synthase-like"/>
    <property type="match status" value="1"/>
</dbReference>
<proteinExistence type="inferred from homology"/>
<dbReference type="STRING" id="4565.A0A3B6UAX0"/>
<dbReference type="InterPro" id="IPR050295">
    <property type="entry name" value="Plant_2OG-oxidoreductases"/>
</dbReference>
<evidence type="ECO:0000256" key="4">
    <source>
        <dbReference type="ARBA" id="ARBA00023002"/>
    </source>
</evidence>
<dbReference type="EnsemblPlants" id="TraesCSU02G102900.1">
    <property type="protein sequence ID" value="TraesCSU02G102900.1"/>
    <property type="gene ID" value="TraesCSU02G102900"/>
</dbReference>
<dbReference type="Gramene" id="TraesJUL7D03G04329090.1">
    <property type="protein sequence ID" value="TraesJUL7D03G04329090.1"/>
    <property type="gene ID" value="TraesJUL7D03G04329090"/>
</dbReference>
<dbReference type="GO" id="GO:0046872">
    <property type="term" value="F:metal ion binding"/>
    <property type="evidence" value="ECO:0007669"/>
    <property type="project" value="UniProtKB-KW"/>
</dbReference>
<accession>A0A3B6UAX0</accession>
<dbReference type="Gramene" id="TraesWEE_scaffold_027327_01G000400.1">
    <property type="protein sequence ID" value="TraesWEE_scaffold_027327_01G000400.1"/>
    <property type="gene ID" value="TraesWEE_scaffold_027327_01G000400"/>
</dbReference>
<dbReference type="PaxDb" id="4565-Traes_7DS_8D05289EF.2"/>
<keyword evidence="9" id="KW-1185">Reference proteome</keyword>
<dbReference type="PANTHER" id="PTHR47991">
    <property type="entry name" value="OXOGLUTARATE/IRON-DEPENDENT DIOXYGENASE"/>
    <property type="match status" value="1"/>
</dbReference>
<dbReference type="KEGG" id="taes:123163650"/>
<dbReference type="AlphaFoldDB" id="A0A3B6UAX0"/>
<dbReference type="Gramene" id="TraesMAC7D03G04277760.1">
    <property type="protein sequence ID" value="TraesMAC7D03G04277760.1"/>
    <property type="gene ID" value="TraesMAC7D03G04277760"/>
</dbReference>
<name>A0A3B6UAX0_WHEAT</name>
<dbReference type="SMR" id="A0A3B6UAX0"/>
<evidence type="ECO:0000256" key="1">
    <source>
        <dbReference type="ARBA" id="ARBA00001962"/>
    </source>
</evidence>
<organism evidence="8">
    <name type="scientific">Triticum aestivum</name>
    <name type="common">Wheat</name>
    <dbReference type="NCBI Taxonomy" id="4565"/>
    <lineage>
        <taxon>Eukaryota</taxon>
        <taxon>Viridiplantae</taxon>
        <taxon>Streptophyta</taxon>
        <taxon>Embryophyta</taxon>
        <taxon>Tracheophyta</taxon>
        <taxon>Spermatophyta</taxon>
        <taxon>Magnoliopsida</taxon>
        <taxon>Liliopsida</taxon>
        <taxon>Poales</taxon>
        <taxon>Poaceae</taxon>
        <taxon>BOP clade</taxon>
        <taxon>Pooideae</taxon>
        <taxon>Triticodae</taxon>
        <taxon>Triticeae</taxon>
        <taxon>Triticinae</taxon>
        <taxon>Triticum</taxon>
    </lineage>
</organism>
<dbReference type="InterPro" id="IPR005123">
    <property type="entry name" value="Oxoglu/Fe-dep_dioxygenase_dom"/>
</dbReference>
<evidence type="ECO:0000256" key="2">
    <source>
        <dbReference type="ARBA" id="ARBA00008056"/>
    </source>
</evidence>
<dbReference type="GeneID" id="123163650"/>
<dbReference type="Pfam" id="PF14226">
    <property type="entry name" value="DIOX_N"/>
    <property type="match status" value="1"/>
</dbReference>
<comment type="similarity">
    <text evidence="2 6">Belongs to the iron/ascorbate-dependent oxidoreductase family.</text>
</comment>
<dbReference type="Gramene" id="TraesPARA_EIv1.0_2513890.1">
    <property type="protein sequence ID" value="TraesPARA_EIv1.0_2513890.1.CDS"/>
    <property type="gene ID" value="TraesPARA_EIv1.0_2513890"/>
</dbReference>
<evidence type="ECO:0000256" key="6">
    <source>
        <dbReference type="RuleBase" id="RU003682"/>
    </source>
</evidence>
<dbReference type="InterPro" id="IPR044861">
    <property type="entry name" value="IPNS-like_FE2OG_OXY"/>
</dbReference>
<dbReference type="Pfam" id="PF03171">
    <property type="entry name" value="2OG-FeII_Oxy"/>
    <property type="match status" value="1"/>
</dbReference>
<sequence length="355" mass="40149">MGSTGAARAMPVQELAGALGTPDVPAPYVVRTHKDQQLAAAVVAPVPVIDHGRLLRKDHSADETAKLRSAIESWGLFMVSNHGVDAAVIESMRAASREFFRQPLEEKQRYSNLICDEQFQSEGYGNDRVSSPDQTRDWTDRLYLKVQPEDERRIALWPAHPENFRDVLHQFTKKCGQLKNDLLRAMAKLVGLDDENYFVDQLGEKALTNARCSYYPECPRPELVFGLKPHTDGTVVTVLMVDDHVGGLQVLRDGVWWDVPIVPHTLLILIGDQIEIMSNGIFKSPVHRVITNAKKERLSVALDYSVDPEREIEPSPQLIDEKRPAFYRKVKVKDYIATYYNHFFQGGMVIDTIKL</sequence>
<dbReference type="PROSITE" id="PS51471">
    <property type="entry name" value="FE2OG_OXY"/>
    <property type="match status" value="1"/>
</dbReference>
<dbReference type="Gramene" id="TraesSYM7D03G04339220.1">
    <property type="protein sequence ID" value="TraesSYM7D03G04339220.1"/>
    <property type="gene ID" value="TraesSYM7D03G04339220"/>
</dbReference>
<reference evidence="8" key="2">
    <citation type="submission" date="2018-10" db="UniProtKB">
        <authorList>
            <consortium name="EnsemblPlants"/>
        </authorList>
    </citation>
    <scope>IDENTIFICATION</scope>
</reference>
<dbReference type="Gramene" id="TraesLAC7D03G04232440.1">
    <property type="protein sequence ID" value="TraesLAC7D03G04232440.1"/>
    <property type="gene ID" value="TraesLAC7D03G04232440"/>
</dbReference>
<keyword evidence="4 6" id="KW-0560">Oxidoreductase</keyword>
<dbReference type="Gramene" id="TraesROB_scaffold_069951_01G000200.1">
    <property type="protein sequence ID" value="TraesROB_scaffold_069951_01G000200.1"/>
    <property type="gene ID" value="TraesROB_scaffold_069951_01G000200"/>
</dbReference>
<comment type="cofactor">
    <cofactor evidence="1">
        <name>Fe cation</name>
        <dbReference type="ChEBI" id="CHEBI:24875"/>
    </cofactor>
</comment>
<gene>
    <name evidence="8" type="primary">LOC123163650</name>
</gene>
<dbReference type="Gramene" id="TraesSTA7D03G04279320.1">
    <property type="protein sequence ID" value="TraesSTA7D03G04279320.1"/>
    <property type="gene ID" value="TraesSTA7D03G04279320"/>
</dbReference>
<dbReference type="Gramene" id="TraesCSU02G102900.1">
    <property type="protein sequence ID" value="TraesCSU02G102900.1"/>
    <property type="gene ID" value="TraesCSU02G102900"/>
</dbReference>
<dbReference type="RefSeq" id="XP_044436940.1">
    <property type="nucleotide sequence ID" value="XM_044581005.1"/>
</dbReference>
<dbReference type="Gramene" id="TraesKAR7D01G0019740.1">
    <property type="protein sequence ID" value="cds.TraesKAR7D01G0019740.1"/>
    <property type="gene ID" value="TraesKAR7D01G0019740"/>
</dbReference>
<dbReference type="OrthoDB" id="288590at2759"/>
<feature type="domain" description="Fe2OG dioxygenase" evidence="7">
    <location>
        <begin position="205"/>
        <end position="306"/>
    </location>
</feature>
<evidence type="ECO:0000259" key="7">
    <source>
        <dbReference type="PROSITE" id="PS51471"/>
    </source>
</evidence>
<evidence type="ECO:0000256" key="5">
    <source>
        <dbReference type="ARBA" id="ARBA00023004"/>
    </source>
</evidence>
<reference evidence="8" key="1">
    <citation type="submission" date="2018-08" db="EMBL/GenBank/DDBJ databases">
        <authorList>
            <person name="Rossello M."/>
        </authorList>
    </citation>
    <scope>NUCLEOTIDE SEQUENCE [LARGE SCALE GENOMIC DNA]</scope>
    <source>
        <strain evidence="8">cv. Chinese Spring</strain>
    </source>
</reference>
<keyword evidence="5 6" id="KW-0408">Iron</keyword>
<protein>
    <recommendedName>
        <fullName evidence="7">Fe2OG dioxygenase domain-containing protein</fullName>
    </recommendedName>
</protein>